<dbReference type="InterPro" id="IPR015797">
    <property type="entry name" value="NUDIX_hydrolase-like_dom_sf"/>
</dbReference>
<dbReference type="PANTHER" id="PTHR43046">
    <property type="entry name" value="GDP-MANNOSE MANNOSYL HYDROLASE"/>
    <property type="match status" value="1"/>
</dbReference>
<dbReference type="Pfam" id="PF00293">
    <property type="entry name" value="NUDIX"/>
    <property type="match status" value="1"/>
</dbReference>
<reference evidence="4 5" key="1">
    <citation type="journal article" date="2024" name="Science">
        <title>Giant polyketide synthase enzymes in the biosynthesis of giant marine polyether toxins.</title>
        <authorList>
            <person name="Fallon T.R."/>
            <person name="Shende V.V."/>
            <person name="Wierzbicki I.H."/>
            <person name="Pendleton A.L."/>
            <person name="Watervoot N.F."/>
            <person name="Auber R.P."/>
            <person name="Gonzalez D.J."/>
            <person name="Wisecaver J.H."/>
            <person name="Moore B.S."/>
        </authorList>
    </citation>
    <scope>NUCLEOTIDE SEQUENCE [LARGE SCALE GENOMIC DNA]</scope>
    <source>
        <strain evidence="4 5">12B1</strain>
    </source>
</reference>
<comment type="cofactor">
    <cofactor evidence="1">
        <name>Mg(2+)</name>
        <dbReference type="ChEBI" id="CHEBI:18420"/>
    </cofactor>
</comment>
<evidence type="ECO:0000313" key="5">
    <source>
        <dbReference type="Proteomes" id="UP001515480"/>
    </source>
</evidence>
<evidence type="ECO:0000313" key="4">
    <source>
        <dbReference type="EMBL" id="KAL1522213.1"/>
    </source>
</evidence>
<keyword evidence="5" id="KW-1185">Reference proteome</keyword>
<dbReference type="PROSITE" id="PS51462">
    <property type="entry name" value="NUDIX"/>
    <property type="match status" value="1"/>
</dbReference>
<accession>A0AB34JKK6</accession>
<dbReference type="EMBL" id="JBGBPQ010000007">
    <property type="protein sequence ID" value="KAL1522213.1"/>
    <property type="molecule type" value="Genomic_DNA"/>
</dbReference>
<dbReference type="GO" id="GO:0016787">
    <property type="term" value="F:hydrolase activity"/>
    <property type="evidence" value="ECO:0007669"/>
    <property type="project" value="UniProtKB-KW"/>
</dbReference>
<evidence type="ECO:0000256" key="2">
    <source>
        <dbReference type="ARBA" id="ARBA00022801"/>
    </source>
</evidence>
<proteinExistence type="predicted"/>
<dbReference type="Proteomes" id="UP001515480">
    <property type="component" value="Unassembled WGS sequence"/>
</dbReference>
<evidence type="ECO:0000256" key="1">
    <source>
        <dbReference type="ARBA" id="ARBA00001946"/>
    </source>
</evidence>
<dbReference type="AlphaFoldDB" id="A0AB34JKK6"/>
<dbReference type="Gene3D" id="3.90.79.10">
    <property type="entry name" value="Nucleoside Triphosphate Pyrophosphohydrolase"/>
    <property type="match status" value="1"/>
</dbReference>
<name>A0AB34JKK6_PRYPA</name>
<feature type="domain" description="Nudix hydrolase" evidence="3">
    <location>
        <begin position="33"/>
        <end position="188"/>
    </location>
</feature>
<comment type="caution">
    <text evidence="4">The sequence shown here is derived from an EMBL/GenBank/DDBJ whole genome shotgun (WGS) entry which is preliminary data.</text>
</comment>
<gene>
    <name evidence="4" type="ORF">AB1Y20_021851</name>
</gene>
<dbReference type="PANTHER" id="PTHR43046:SF13">
    <property type="entry name" value="NUDIX HYDROLASE DOMAIN-CONTAINING PROTEIN"/>
    <property type="match status" value="1"/>
</dbReference>
<protein>
    <recommendedName>
        <fullName evidence="3">Nudix hydrolase domain-containing protein</fullName>
    </recommendedName>
</protein>
<organism evidence="4 5">
    <name type="scientific">Prymnesium parvum</name>
    <name type="common">Toxic golden alga</name>
    <dbReference type="NCBI Taxonomy" id="97485"/>
    <lineage>
        <taxon>Eukaryota</taxon>
        <taxon>Haptista</taxon>
        <taxon>Haptophyta</taxon>
        <taxon>Prymnesiophyceae</taxon>
        <taxon>Prymnesiales</taxon>
        <taxon>Prymnesiaceae</taxon>
        <taxon>Prymnesium</taxon>
    </lineage>
</organism>
<dbReference type="SUPFAM" id="SSF55811">
    <property type="entry name" value="Nudix"/>
    <property type="match status" value="1"/>
</dbReference>
<sequence length="248" mass="27762">MFQASLPHHDTGGFTSHRKFLSDKEYGEALDCIVKACSDMLLLSPDGQLVFLGKRVVHPQELPSPTPSPPIPFPPPDWWFVGGRIFPGETPVQSCRRLLQRELGLLVEPERFTTVCAQSLAWAMREQLPKEHGTTDAQFVLSLMLREDEMGKVVLDPKEYSESQWARPEDILSGSYHPALKFAVHALLARRKLQALQVAVSEGQDDGRIAELARAFVHASMHSPPSGRSDYQLSARELDYECEVVTTL</sequence>
<dbReference type="InterPro" id="IPR000086">
    <property type="entry name" value="NUDIX_hydrolase_dom"/>
</dbReference>
<keyword evidence="2" id="KW-0378">Hydrolase</keyword>
<evidence type="ECO:0000259" key="3">
    <source>
        <dbReference type="PROSITE" id="PS51462"/>
    </source>
</evidence>